<protein>
    <submittedName>
        <fullName evidence="1">Nucleoside 2-deoxyribosyltransferase</fullName>
    </submittedName>
</protein>
<dbReference type="Proteomes" id="UP000664857">
    <property type="component" value="Unassembled WGS sequence"/>
</dbReference>
<dbReference type="PANTHER" id="PTHR15364:SF0">
    <property type="entry name" value="2'-DEOXYNUCLEOSIDE 5'-PHOSPHATE N-HYDROLASE 1"/>
    <property type="match status" value="1"/>
</dbReference>
<proteinExistence type="predicted"/>
<evidence type="ECO:0000313" key="1">
    <source>
        <dbReference type="EMBL" id="MBO0476137.1"/>
    </source>
</evidence>
<dbReference type="EMBL" id="JAFLVX010000011">
    <property type="protein sequence ID" value="MBO0476137.1"/>
    <property type="molecule type" value="Genomic_DNA"/>
</dbReference>
<accession>A0ABS3HQW9</accession>
<gene>
    <name evidence="1" type="ORF">DOK76_03585</name>
</gene>
<dbReference type="PANTHER" id="PTHR15364">
    <property type="entry name" value="2'-DEOXYNUCLEOSIDE 5'-PHOSPHATE N-HYDROLASE 1"/>
    <property type="match status" value="1"/>
</dbReference>
<keyword evidence="2" id="KW-1185">Reference proteome</keyword>
<name>A0ABS3HQW9_9ENTE</name>
<sequence>MQPTEVIYIAGPECFYEEGIQMLQSMRRFSEAKGHRVSLPNDDPLKMDHHDLRLNAHSIFQNLKKVMLETTTIIGDLDAFRGSEADSGTVYEMGMAYARNLKIYGYTRDKRGLVWKDQKIQQKEGDILDEWGNKHHYSFLPYSPLVVASTKIIEGNYEDCIASLEADELYGNNMPKNRKYVESISDNKTIYLAIRNRYSELTDIKLIETITQLKSKGYTVLLPYFREYDSKESIQEWLSDLLETNMSRINQAQLVIGDLNDYRGFECSNDVAFECGYAFQSGKTLYGYMEDTTPMIDRIPNTLIDGKYKDPAGRDVENFDYPINLMFACSMDIVEGQLEDIVNIL</sequence>
<reference evidence="1 2" key="1">
    <citation type="submission" date="2021-03" db="EMBL/GenBank/DDBJ databases">
        <title>Enterococcal diversity collection.</title>
        <authorList>
            <person name="Gilmore M.S."/>
            <person name="Schwartzman J."/>
            <person name="Van Tyne D."/>
            <person name="Martin M."/>
            <person name="Earl A.M."/>
            <person name="Manson A.L."/>
            <person name="Straub T."/>
            <person name="Salamzade R."/>
            <person name="Saavedra J."/>
            <person name="Lebreton F."/>
            <person name="Prichula J."/>
            <person name="Schaufler K."/>
            <person name="Gaca A."/>
            <person name="Sgardioli B."/>
            <person name="Wagenaar J."/>
            <person name="Strong T."/>
        </authorList>
    </citation>
    <scope>NUCLEOTIDE SEQUENCE [LARGE SCALE GENOMIC DNA]</scope>
    <source>
        <strain evidence="1 2">DIV0080</strain>
    </source>
</reference>
<dbReference type="Pfam" id="PF05014">
    <property type="entry name" value="Nuc_deoxyrib_tr"/>
    <property type="match status" value="2"/>
</dbReference>
<dbReference type="SUPFAM" id="SSF52309">
    <property type="entry name" value="N-(deoxy)ribosyltransferase-like"/>
    <property type="match status" value="2"/>
</dbReference>
<dbReference type="Gene3D" id="3.40.50.450">
    <property type="match status" value="2"/>
</dbReference>
<dbReference type="InterPro" id="IPR051239">
    <property type="entry name" value="2'-dNMP_N-hydrolase"/>
</dbReference>
<dbReference type="RefSeq" id="WP_206965049.1">
    <property type="nucleotide sequence ID" value="NZ_JAFLVX010000011.1"/>
</dbReference>
<dbReference type="InterPro" id="IPR007710">
    <property type="entry name" value="Nucleoside_deoxyribTrfase"/>
</dbReference>
<comment type="caution">
    <text evidence="1">The sequence shown here is derived from an EMBL/GenBank/DDBJ whole genome shotgun (WGS) entry which is preliminary data.</text>
</comment>
<evidence type="ECO:0000313" key="2">
    <source>
        <dbReference type="Proteomes" id="UP000664857"/>
    </source>
</evidence>
<organism evidence="1 2">
    <name type="scientific">Candidatus Vagococcus giribetii</name>
    <dbReference type="NCBI Taxonomy" id="2230876"/>
    <lineage>
        <taxon>Bacteria</taxon>
        <taxon>Bacillati</taxon>
        <taxon>Bacillota</taxon>
        <taxon>Bacilli</taxon>
        <taxon>Lactobacillales</taxon>
        <taxon>Enterococcaceae</taxon>
        <taxon>Vagococcus</taxon>
    </lineage>
</organism>